<dbReference type="EMBL" id="JACRTB010000008">
    <property type="protein sequence ID" value="MBC8576056.1"/>
    <property type="molecule type" value="Genomic_DNA"/>
</dbReference>
<dbReference type="RefSeq" id="WP_262399610.1">
    <property type="nucleotide sequence ID" value="NZ_JACRTB010000008.1"/>
</dbReference>
<dbReference type="Proteomes" id="UP000658131">
    <property type="component" value="Unassembled WGS sequence"/>
</dbReference>
<accession>A0ABR7NI17</accession>
<protein>
    <submittedName>
        <fullName evidence="1">DUF4363 family protein</fullName>
    </submittedName>
</protein>
<dbReference type="Pfam" id="PF14276">
    <property type="entry name" value="DUF4363"/>
    <property type="match status" value="1"/>
</dbReference>
<organism evidence="1 2">
    <name type="scientific">Yanshouia hominis</name>
    <dbReference type="NCBI Taxonomy" id="2763673"/>
    <lineage>
        <taxon>Bacteria</taxon>
        <taxon>Bacillati</taxon>
        <taxon>Bacillota</taxon>
        <taxon>Clostridia</taxon>
        <taxon>Eubacteriales</taxon>
        <taxon>Oscillospiraceae</taxon>
        <taxon>Yanshouia</taxon>
    </lineage>
</organism>
<dbReference type="PROSITE" id="PS51257">
    <property type="entry name" value="PROKAR_LIPOPROTEIN"/>
    <property type="match status" value="1"/>
</dbReference>
<sequence length="126" mass="14134">MKRTAIAAVLLTLLLSGCFFLSRRLQSATDRLSREASAIETAVREKGGDRIGRSIESFLQSWERDRPFLVALCGRTNCEPIDTVLAAIPIWYEDEDRGELLAALSQLSAHVSELWELQAPRLTNLF</sequence>
<reference evidence="1 2" key="1">
    <citation type="submission" date="2020-08" db="EMBL/GenBank/DDBJ databases">
        <title>Genome public.</title>
        <authorList>
            <person name="Liu C."/>
            <person name="Sun Q."/>
        </authorList>
    </citation>
    <scope>NUCLEOTIDE SEQUENCE [LARGE SCALE GENOMIC DNA]</scope>
    <source>
        <strain evidence="1 2">BX1</strain>
    </source>
</reference>
<keyword evidence="2" id="KW-1185">Reference proteome</keyword>
<gene>
    <name evidence="1" type="ORF">H8717_06500</name>
</gene>
<comment type="caution">
    <text evidence="1">The sequence shown here is derived from an EMBL/GenBank/DDBJ whole genome shotgun (WGS) entry which is preliminary data.</text>
</comment>
<evidence type="ECO:0000313" key="1">
    <source>
        <dbReference type="EMBL" id="MBC8576056.1"/>
    </source>
</evidence>
<evidence type="ECO:0000313" key="2">
    <source>
        <dbReference type="Proteomes" id="UP000658131"/>
    </source>
</evidence>
<dbReference type="InterPro" id="IPR025373">
    <property type="entry name" value="DUF4363"/>
</dbReference>
<proteinExistence type="predicted"/>
<name>A0ABR7NI17_9FIRM</name>